<dbReference type="InParanoid" id="K3YAP1"/>
<sequence length="136" mass="16081">MTRNHFEPFITSSVCIAQVMGNYNCKIVPDDDHGHVFYVKLPLPEDAARFHGHSWVWWNESLTSKSRKWLKDAYVKASLWFKRTVIRGSIYRKQMLFTFCFANLNYCYVVSSCWPTPLLLKCVLHKLHINCYKEIT</sequence>
<reference evidence="1" key="2">
    <citation type="submission" date="2018-08" db="UniProtKB">
        <authorList>
            <consortium name="EnsemblPlants"/>
        </authorList>
    </citation>
    <scope>IDENTIFICATION</scope>
    <source>
        <strain evidence="1">Yugu1</strain>
    </source>
</reference>
<reference evidence="2" key="1">
    <citation type="journal article" date="2012" name="Nat. Biotechnol.">
        <title>Reference genome sequence of the model plant Setaria.</title>
        <authorList>
            <person name="Bennetzen J.L."/>
            <person name="Schmutz J."/>
            <person name="Wang H."/>
            <person name="Percifield R."/>
            <person name="Hawkins J."/>
            <person name="Pontaroli A.C."/>
            <person name="Estep M."/>
            <person name="Feng L."/>
            <person name="Vaughn J.N."/>
            <person name="Grimwood J."/>
            <person name="Jenkins J."/>
            <person name="Barry K."/>
            <person name="Lindquist E."/>
            <person name="Hellsten U."/>
            <person name="Deshpande S."/>
            <person name="Wang X."/>
            <person name="Wu X."/>
            <person name="Mitros T."/>
            <person name="Triplett J."/>
            <person name="Yang X."/>
            <person name="Ye C.Y."/>
            <person name="Mauro-Herrera M."/>
            <person name="Wang L."/>
            <person name="Li P."/>
            <person name="Sharma M."/>
            <person name="Sharma R."/>
            <person name="Ronald P.C."/>
            <person name="Panaud O."/>
            <person name="Kellogg E.A."/>
            <person name="Brutnell T.P."/>
            <person name="Doust A.N."/>
            <person name="Tuskan G.A."/>
            <person name="Rokhsar D."/>
            <person name="Devos K.M."/>
        </authorList>
    </citation>
    <scope>NUCLEOTIDE SEQUENCE [LARGE SCALE GENOMIC DNA]</scope>
    <source>
        <strain evidence="2">cv. Yugu1</strain>
    </source>
</reference>
<accession>K3YAP1</accession>
<proteinExistence type="predicted"/>
<protein>
    <submittedName>
        <fullName evidence="1">Uncharacterized protein</fullName>
    </submittedName>
</protein>
<keyword evidence="2" id="KW-1185">Reference proteome</keyword>
<dbReference type="EnsemblPlants" id="KQK96884">
    <property type="protein sequence ID" value="KQK96884"/>
    <property type="gene ID" value="SETIT_011283mg"/>
</dbReference>
<evidence type="ECO:0000313" key="1">
    <source>
        <dbReference type="EnsemblPlants" id="KQK96884"/>
    </source>
</evidence>
<name>K3YAP1_SETIT</name>
<organism evidence="1 2">
    <name type="scientific">Setaria italica</name>
    <name type="common">Foxtail millet</name>
    <name type="synonym">Panicum italicum</name>
    <dbReference type="NCBI Taxonomy" id="4555"/>
    <lineage>
        <taxon>Eukaryota</taxon>
        <taxon>Viridiplantae</taxon>
        <taxon>Streptophyta</taxon>
        <taxon>Embryophyta</taxon>
        <taxon>Tracheophyta</taxon>
        <taxon>Spermatophyta</taxon>
        <taxon>Magnoliopsida</taxon>
        <taxon>Liliopsida</taxon>
        <taxon>Poales</taxon>
        <taxon>Poaceae</taxon>
        <taxon>PACMAD clade</taxon>
        <taxon>Panicoideae</taxon>
        <taxon>Panicodae</taxon>
        <taxon>Paniceae</taxon>
        <taxon>Cenchrinae</taxon>
        <taxon>Setaria</taxon>
    </lineage>
</organism>
<dbReference type="Proteomes" id="UP000004995">
    <property type="component" value="Unassembled WGS sequence"/>
</dbReference>
<dbReference type="EMBL" id="AGNK02004297">
    <property type="status" value="NOT_ANNOTATED_CDS"/>
    <property type="molecule type" value="Genomic_DNA"/>
</dbReference>
<evidence type="ECO:0000313" key="2">
    <source>
        <dbReference type="Proteomes" id="UP000004995"/>
    </source>
</evidence>
<dbReference type="HOGENOM" id="CLU_1879022_0_0_1"/>
<dbReference type="AlphaFoldDB" id="K3YAP1"/>
<dbReference type="Gramene" id="KQK96884">
    <property type="protein sequence ID" value="KQK96884"/>
    <property type="gene ID" value="SETIT_011283mg"/>
</dbReference>